<dbReference type="OrthoDB" id="5823761at2759"/>
<reference evidence="10 11" key="1">
    <citation type="journal article" date="2019" name="Sci. Rep.">
        <title>A high-quality genome of Eragrostis curvula grass provides insights into Poaceae evolution and supports new strategies to enhance forage quality.</title>
        <authorList>
            <person name="Carballo J."/>
            <person name="Santos B.A.C.M."/>
            <person name="Zappacosta D."/>
            <person name="Garbus I."/>
            <person name="Selva J.P."/>
            <person name="Gallo C.A."/>
            <person name="Diaz A."/>
            <person name="Albertini E."/>
            <person name="Caccamo M."/>
            <person name="Echenique V."/>
        </authorList>
    </citation>
    <scope>NUCLEOTIDE SEQUENCE [LARGE SCALE GENOMIC DNA]</scope>
    <source>
        <strain evidence="11">cv. Victoria</strain>
        <tissue evidence="10">Leaf</tissue>
    </source>
</reference>
<feature type="domain" description="Expansin-like EG45" evidence="8">
    <location>
        <begin position="42"/>
        <end position="150"/>
    </location>
</feature>
<protein>
    <recommendedName>
        <fullName evidence="7">Expansin</fullName>
    </recommendedName>
</protein>
<dbReference type="SUPFAM" id="SSF50685">
    <property type="entry name" value="Barwin-like endoglucanases"/>
    <property type="match status" value="1"/>
</dbReference>
<dbReference type="GO" id="GO:0009664">
    <property type="term" value="P:plant-type cell wall organization"/>
    <property type="evidence" value="ECO:0007669"/>
    <property type="project" value="InterPro"/>
</dbReference>
<evidence type="ECO:0000259" key="9">
    <source>
        <dbReference type="PROSITE" id="PS50843"/>
    </source>
</evidence>
<dbReference type="PRINTS" id="PR01226">
    <property type="entry name" value="EXPANSIN"/>
</dbReference>
<comment type="similarity">
    <text evidence="1 7">Belongs to the expansin family. Expansin A subfamily.</text>
</comment>
<feature type="domain" description="Expansin-like CBD" evidence="9">
    <location>
        <begin position="160"/>
        <end position="242"/>
    </location>
</feature>
<evidence type="ECO:0000313" key="10">
    <source>
        <dbReference type="EMBL" id="TVU48343.1"/>
    </source>
</evidence>
<dbReference type="PRINTS" id="PR01225">
    <property type="entry name" value="EXPANSNFAMLY"/>
</dbReference>
<dbReference type="InterPro" id="IPR007118">
    <property type="entry name" value="Expan_Lol_pI"/>
</dbReference>
<evidence type="ECO:0000256" key="4">
    <source>
        <dbReference type="ARBA" id="ARBA00022729"/>
    </source>
</evidence>
<dbReference type="CDD" id="cd22274">
    <property type="entry name" value="DPBB_EXPA_N"/>
    <property type="match status" value="1"/>
</dbReference>
<name>A0A5J9WJU5_9POAL</name>
<sequence length="248" mass="26811">MGARLLQLLAVFALCFASVRSGDWLSGTATFYGGADGSGTMGGACGYGNLYNDGYGVNNAALRTALFNDGASCGQCYVVICDRSKALGTYAVVSATNFCPPNRSLPDGGWCAPSRPHFDMSQPAWENIGVYSAGIIPVMYQRVKCWRSGGVRFTINGCNYFELVLVTNMAGSGSVQEHGGEGHQHGVDADVQELGRQLAVERNARRTGAQLQRHLQSSTGGQSIVFQDVVPAWWQFGQTFFNWQQFDY</sequence>
<keyword evidence="7" id="KW-0961">Cell wall biogenesis/degradation</keyword>
<dbReference type="InterPro" id="IPR009009">
    <property type="entry name" value="RlpA-like_DPBB"/>
</dbReference>
<keyword evidence="3 7" id="KW-0964">Secreted</keyword>
<proteinExistence type="inferred from homology"/>
<evidence type="ECO:0000256" key="3">
    <source>
        <dbReference type="ARBA" id="ARBA00022525"/>
    </source>
</evidence>
<evidence type="ECO:0000256" key="5">
    <source>
        <dbReference type="ARBA" id="ARBA00023136"/>
    </source>
</evidence>
<dbReference type="InterPro" id="IPR007117">
    <property type="entry name" value="Expansin_CBD"/>
</dbReference>
<dbReference type="EMBL" id="RWGY01000004">
    <property type="protein sequence ID" value="TVU48343.1"/>
    <property type="molecule type" value="Genomic_DNA"/>
</dbReference>
<dbReference type="AlphaFoldDB" id="A0A5J9WJU5"/>
<dbReference type="PANTHER" id="PTHR31867">
    <property type="entry name" value="EXPANSIN-A15"/>
    <property type="match status" value="1"/>
</dbReference>
<organism evidence="10 11">
    <name type="scientific">Eragrostis curvula</name>
    <name type="common">weeping love grass</name>
    <dbReference type="NCBI Taxonomy" id="38414"/>
    <lineage>
        <taxon>Eukaryota</taxon>
        <taxon>Viridiplantae</taxon>
        <taxon>Streptophyta</taxon>
        <taxon>Embryophyta</taxon>
        <taxon>Tracheophyta</taxon>
        <taxon>Spermatophyta</taxon>
        <taxon>Magnoliopsida</taxon>
        <taxon>Liliopsida</taxon>
        <taxon>Poales</taxon>
        <taxon>Poaceae</taxon>
        <taxon>PACMAD clade</taxon>
        <taxon>Chloridoideae</taxon>
        <taxon>Eragrostideae</taxon>
        <taxon>Eragrostidinae</taxon>
        <taxon>Eragrostis</taxon>
    </lineage>
</organism>
<comment type="subcellular location">
    <subcellularLocation>
        <location evidence="7">Secreted</location>
        <location evidence="7">Cell wall</location>
    </subcellularLocation>
    <subcellularLocation>
        <location evidence="7">Membrane</location>
        <topology evidence="7">Peripheral membrane protein</topology>
    </subcellularLocation>
</comment>
<comment type="caution">
    <text evidence="10">The sequence shown here is derived from an EMBL/GenBank/DDBJ whole genome shotgun (WGS) entry which is preliminary data.</text>
</comment>
<dbReference type="PROSITE" id="PS50842">
    <property type="entry name" value="EXPANSIN_EG45"/>
    <property type="match status" value="1"/>
</dbReference>
<dbReference type="Proteomes" id="UP000324897">
    <property type="component" value="Chromosome 5"/>
</dbReference>
<dbReference type="GO" id="GO:0005576">
    <property type="term" value="C:extracellular region"/>
    <property type="evidence" value="ECO:0007669"/>
    <property type="project" value="InterPro"/>
</dbReference>
<dbReference type="SUPFAM" id="SSF49590">
    <property type="entry name" value="PHL pollen allergen"/>
    <property type="match status" value="1"/>
</dbReference>
<dbReference type="Pfam" id="PF03330">
    <property type="entry name" value="DPBB_1"/>
    <property type="match status" value="1"/>
</dbReference>
<dbReference type="GO" id="GO:0016020">
    <property type="term" value="C:membrane"/>
    <property type="evidence" value="ECO:0007669"/>
    <property type="project" value="UniProtKB-SubCell"/>
</dbReference>
<evidence type="ECO:0000259" key="8">
    <source>
        <dbReference type="PROSITE" id="PS50842"/>
    </source>
</evidence>
<dbReference type="PROSITE" id="PS50843">
    <property type="entry name" value="EXPANSIN_CBD"/>
    <property type="match status" value="1"/>
</dbReference>
<evidence type="ECO:0000256" key="1">
    <source>
        <dbReference type="ARBA" id="ARBA00005392"/>
    </source>
</evidence>
<keyword evidence="4 7" id="KW-0732">Signal</keyword>
<dbReference type="InterPro" id="IPR002963">
    <property type="entry name" value="Expansin"/>
</dbReference>
<dbReference type="SMART" id="SM00837">
    <property type="entry name" value="DPBB_1"/>
    <property type="match status" value="1"/>
</dbReference>
<evidence type="ECO:0000256" key="6">
    <source>
        <dbReference type="ARBA" id="ARBA00023180"/>
    </source>
</evidence>
<keyword evidence="11" id="KW-1185">Reference proteome</keyword>
<keyword evidence="6" id="KW-0325">Glycoprotein</keyword>
<evidence type="ECO:0000256" key="2">
    <source>
        <dbReference type="ARBA" id="ARBA00022512"/>
    </source>
</evidence>
<evidence type="ECO:0000256" key="7">
    <source>
        <dbReference type="RuleBase" id="RU365023"/>
    </source>
</evidence>
<keyword evidence="2 7" id="KW-0134">Cell wall</keyword>
<dbReference type="Gramene" id="TVU48343">
    <property type="protein sequence ID" value="TVU48343"/>
    <property type="gene ID" value="EJB05_07977"/>
</dbReference>
<feature type="chain" id="PRO_5023973087" description="Expansin" evidence="7">
    <location>
        <begin position="22"/>
        <end position="248"/>
    </location>
</feature>
<comment type="function">
    <text evidence="7">Causes loosening and extension of plant cell walls by disrupting non-covalent bonding between cellulose microfibrils and matrix glucans. No enzymatic activity has been found.</text>
</comment>
<feature type="non-terminal residue" evidence="10">
    <location>
        <position position="1"/>
    </location>
</feature>
<feature type="signal peptide" evidence="7">
    <location>
        <begin position="1"/>
        <end position="21"/>
    </location>
</feature>
<keyword evidence="5" id="KW-0472">Membrane</keyword>
<dbReference type="InterPro" id="IPR036908">
    <property type="entry name" value="RlpA-like_sf"/>
</dbReference>
<dbReference type="InterPro" id="IPR036749">
    <property type="entry name" value="Expansin_CBD_sf"/>
</dbReference>
<gene>
    <name evidence="10" type="ORF">EJB05_07977</name>
</gene>
<accession>A0A5J9WJU5</accession>
<evidence type="ECO:0000313" key="11">
    <source>
        <dbReference type="Proteomes" id="UP000324897"/>
    </source>
</evidence>
<dbReference type="Gene3D" id="2.40.40.10">
    <property type="entry name" value="RlpA-like domain"/>
    <property type="match status" value="1"/>
</dbReference>
<dbReference type="InterPro" id="IPR007112">
    <property type="entry name" value="Expansin/allergen_DPBB_dom"/>
</dbReference>